<dbReference type="SUPFAM" id="SSF51445">
    <property type="entry name" value="(Trans)glycosidases"/>
    <property type="match status" value="1"/>
</dbReference>
<keyword evidence="10" id="KW-1185">Reference proteome</keyword>
<dbReference type="RefSeq" id="WP_240827411.1">
    <property type="nucleotide sequence ID" value="NZ_JAKWBL010000001.1"/>
</dbReference>
<sequence>MLKLLSLLFALLFCSQLLTAQEINIIPKPTSVVEKTGSFTISNKTVIVAKSKDEIKSANFLNDYLKNCFGFSLPVKSSGKKGIIIMAGNSRKDGYTLNSDKNGIVIKGNTAPGAFYGIQSLIQLLPTQKSTSLVVPAVSITDAPTVQYRGLMLDVGRHFFPVDFVKRYIDYIALHKMNYFHWHLTEDQGWRIEIKKYPKLTEVGAWRNGTIIGRFPGTGNTNEKYGGFYTQEQVKEIVKYAADRFITVIPEIEMPGHGGAAIAAYPYLSCFPEKPTYDYFIRDNTDEYWAGELGGKQVMQSWGVYDDIFCAGKETTFEFLENVLDEIIPLFPSKIVHIGGDEAPKINWEYCPNCQKRIKDLGIKTDKTHRAEHYLQSYFVQRMEKYLNAKGKTLLGWDEILEGGLAPNAWVMSWRGEKGGIEAAKQHHNVIMTPTTYAYIDYQQAKHEDSVTISNNKGYLDIEKVYSWKIYPDALTATEKEYVQGGQANLWTEYVSNPSKAEYMIFPRVAAVSEVLWTPQSEKNWENFSKRLEEQKKRYDLWGTNYYGKQ</sequence>
<dbReference type="Proteomes" id="UP001202248">
    <property type="component" value="Unassembled WGS sequence"/>
</dbReference>
<dbReference type="PIRSF" id="PIRSF001093">
    <property type="entry name" value="B-hxosamndse_ab_euk"/>
    <property type="match status" value="1"/>
</dbReference>
<evidence type="ECO:0000256" key="5">
    <source>
        <dbReference type="ARBA" id="ARBA00023295"/>
    </source>
</evidence>
<comment type="similarity">
    <text evidence="2">Belongs to the glycosyl hydrolase 20 family.</text>
</comment>
<dbReference type="InterPro" id="IPR025705">
    <property type="entry name" value="Beta_hexosaminidase_sua/sub"/>
</dbReference>
<feature type="signal peptide" evidence="6">
    <location>
        <begin position="1"/>
        <end position="20"/>
    </location>
</feature>
<keyword evidence="5" id="KW-0326">Glycosidase</keyword>
<evidence type="ECO:0000313" key="9">
    <source>
        <dbReference type="EMBL" id="MCH5598062.1"/>
    </source>
</evidence>
<evidence type="ECO:0000256" key="1">
    <source>
        <dbReference type="ARBA" id="ARBA00001231"/>
    </source>
</evidence>
<evidence type="ECO:0000256" key="2">
    <source>
        <dbReference type="ARBA" id="ARBA00006285"/>
    </source>
</evidence>
<keyword evidence="4" id="KW-0378">Hydrolase</keyword>
<keyword evidence="6" id="KW-0732">Signal</keyword>
<dbReference type="InterPro" id="IPR017853">
    <property type="entry name" value="GH"/>
</dbReference>
<evidence type="ECO:0000313" key="10">
    <source>
        <dbReference type="Proteomes" id="UP001202248"/>
    </source>
</evidence>
<proteinExistence type="inferred from homology"/>
<protein>
    <recommendedName>
        <fullName evidence="3">beta-N-acetylhexosaminidase</fullName>
        <ecNumber evidence="3">3.2.1.52</ecNumber>
    </recommendedName>
</protein>
<evidence type="ECO:0000256" key="6">
    <source>
        <dbReference type="SAM" id="SignalP"/>
    </source>
</evidence>
<organism evidence="9 10">
    <name type="scientific">Niabella ginsengisoli</name>
    <dbReference type="NCBI Taxonomy" id="522298"/>
    <lineage>
        <taxon>Bacteria</taxon>
        <taxon>Pseudomonadati</taxon>
        <taxon>Bacteroidota</taxon>
        <taxon>Chitinophagia</taxon>
        <taxon>Chitinophagales</taxon>
        <taxon>Chitinophagaceae</taxon>
        <taxon>Niabella</taxon>
    </lineage>
</organism>
<dbReference type="PRINTS" id="PR00738">
    <property type="entry name" value="GLHYDRLASE20"/>
</dbReference>
<feature type="chain" id="PRO_5046034036" description="beta-N-acetylhexosaminidase" evidence="6">
    <location>
        <begin position="21"/>
        <end position="550"/>
    </location>
</feature>
<dbReference type="Gene3D" id="3.20.20.80">
    <property type="entry name" value="Glycosidases"/>
    <property type="match status" value="1"/>
</dbReference>
<accession>A0ABS9SI75</accession>
<dbReference type="Pfam" id="PF00728">
    <property type="entry name" value="Glyco_hydro_20"/>
    <property type="match status" value="1"/>
</dbReference>
<dbReference type="EMBL" id="JAKWBL010000001">
    <property type="protein sequence ID" value="MCH5598062.1"/>
    <property type="molecule type" value="Genomic_DNA"/>
</dbReference>
<name>A0ABS9SI75_9BACT</name>
<dbReference type="Pfam" id="PF02838">
    <property type="entry name" value="Glyco_hydro_20b"/>
    <property type="match status" value="1"/>
</dbReference>
<dbReference type="EC" id="3.2.1.52" evidence="3"/>
<evidence type="ECO:0000256" key="4">
    <source>
        <dbReference type="ARBA" id="ARBA00022801"/>
    </source>
</evidence>
<reference evidence="9 10" key="1">
    <citation type="submission" date="2022-02" db="EMBL/GenBank/DDBJ databases">
        <authorList>
            <person name="Min J."/>
        </authorList>
    </citation>
    <scope>NUCLEOTIDE SEQUENCE [LARGE SCALE GENOMIC DNA]</scope>
    <source>
        <strain evidence="9 10">GR10-1</strain>
    </source>
</reference>
<dbReference type="CDD" id="cd06563">
    <property type="entry name" value="GH20_chitobiase-like"/>
    <property type="match status" value="1"/>
</dbReference>
<gene>
    <name evidence="9" type="ORF">MKP09_09150</name>
</gene>
<dbReference type="Gene3D" id="3.30.379.10">
    <property type="entry name" value="Chitobiase/beta-hexosaminidase domain 2-like"/>
    <property type="match status" value="1"/>
</dbReference>
<dbReference type="SUPFAM" id="SSF55545">
    <property type="entry name" value="beta-N-acetylhexosaminidase-like domain"/>
    <property type="match status" value="1"/>
</dbReference>
<feature type="domain" description="Glycoside hydrolase family 20 catalytic" evidence="7">
    <location>
        <begin position="147"/>
        <end position="519"/>
    </location>
</feature>
<dbReference type="InterPro" id="IPR015882">
    <property type="entry name" value="HEX_bac_N"/>
</dbReference>
<dbReference type="PANTHER" id="PTHR22600:SF57">
    <property type="entry name" value="BETA-N-ACETYLHEXOSAMINIDASE"/>
    <property type="match status" value="1"/>
</dbReference>
<evidence type="ECO:0000256" key="3">
    <source>
        <dbReference type="ARBA" id="ARBA00012663"/>
    </source>
</evidence>
<comment type="catalytic activity">
    <reaction evidence="1">
        <text>Hydrolysis of terminal non-reducing N-acetyl-D-hexosamine residues in N-acetyl-beta-D-hexosaminides.</text>
        <dbReference type="EC" id="3.2.1.52"/>
    </reaction>
</comment>
<dbReference type="InterPro" id="IPR015883">
    <property type="entry name" value="Glyco_hydro_20_cat"/>
</dbReference>
<evidence type="ECO:0000259" key="7">
    <source>
        <dbReference type="Pfam" id="PF00728"/>
    </source>
</evidence>
<feature type="domain" description="Beta-hexosaminidase bacterial type N-terminal" evidence="8">
    <location>
        <begin position="23"/>
        <end position="143"/>
    </location>
</feature>
<dbReference type="PANTHER" id="PTHR22600">
    <property type="entry name" value="BETA-HEXOSAMINIDASE"/>
    <property type="match status" value="1"/>
</dbReference>
<comment type="caution">
    <text evidence="9">The sequence shown here is derived from an EMBL/GenBank/DDBJ whole genome shotgun (WGS) entry which is preliminary data.</text>
</comment>
<evidence type="ECO:0000259" key="8">
    <source>
        <dbReference type="Pfam" id="PF02838"/>
    </source>
</evidence>
<dbReference type="InterPro" id="IPR029018">
    <property type="entry name" value="Hex-like_dom2"/>
</dbReference>